<dbReference type="GO" id="GO:0043565">
    <property type="term" value="F:sequence-specific DNA binding"/>
    <property type="evidence" value="ECO:0007669"/>
    <property type="project" value="TreeGrafter"/>
</dbReference>
<dbReference type="GO" id="GO:0009007">
    <property type="term" value="F:site-specific DNA-methyltransferase (adenine-specific) activity"/>
    <property type="evidence" value="ECO:0007669"/>
    <property type="project" value="UniProtKB-EC"/>
</dbReference>
<accession>D8MKH4</accession>
<dbReference type="Gene3D" id="3.40.50.150">
    <property type="entry name" value="Vaccinia Virus protein VP39"/>
    <property type="match status" value="1"/>
</dbReference>
<dbReference type="GO" id="GO:1904047">
    <property type="term" value="F:S-adenosyl-L-methionine binding"/>
    <property type="evidence" value="ECO:0007669"/>
    <property type="project" value="TreeGrafter"/>
</dbReference>
<dbReference type="EMBL" id="FP236843">
    <property type="protein sequence ID" value="CAX57630.1"/>
    <property type="molecule type" value="Genomic_DNA"/>
</dbReference>
<dbReference type="Proteomes" id="UP000008793">
    <property type="component" value="Chromosome"/>
</dbReference>
<organism evidence="5">
    <name type="scientific">Erwinia billingiae (strain Eb661)</name>
    <dbReference type="NCBI Taxonomy" id="634500"/>
    <lineage>
        <taxon>Bacteria</taxon>
        <taxon>Pseudomonadati</taxon>
        <taxon>Pseudomonadota</taxon>
        <taxon>Gammaproteobacteria</taxon>
        <taxon>Enterobacterales</taxon>
        <taxon>Erwiniaceae</taxon>
        <taxon>Erwinia</taxon>
    </lineage>
</organism>
<name>D8MKH4_ERWBE</name>
<dbReference type="SUPFAM" id="SSF53335">
    <property type="entry name" value="S-adenosyl-L-methionine-dependent methyltransferases"/>
    <property type="match status" value="1"/>
</dbReference>
<evidence type="ECO:0000313" key="4">
    <source>
        <dbReference type="EMBL" id="CAX57630.1"/>
    </source>
</evidence>
<dbReference type="InterPro" id="IPR012327">
    <property type="entry name" value="MeTrfase_D12"/>
</dbReference>
<gene>
    <name evidence="4" type="ordered locus">EbC_00990</name>
</gene>
<proteinExistence type="predicted"/>
<evidence type="ECO:0000256" key="1">
    <source>
        <dbReference type="ARBA" id="ARBA00022603"/>
    </source>
</evidence>
<keyword evidence="1 4" id="KW-0489">Methyltransferase</keyword>
<dbReference type="GO" id="GO:0006298">
    <property type="term" value="P:mismatch repair"/>
    <property type="evidence" value="ECO:0007669"/>
    <property type="project" value="TreeGrafter"/>
</dbReference>
<dbReference type="GO" id="GO:0009307">
    <property type="term" value="P:DNA restriction-modification system"/>
    <property type="evidence" value="ECO:0007669"/>
    <property type="project" value="InterPro"/>
</dbReference>
<dbReference type="REBASE" id="26896">
    <property type="entry name" value="M.EbiEbORF990P"/>
</dbReference>
<reference evidence="4 5" key="1">
    <citation type="journal article" date="2010" name="BMC Genomics">
        <title>Genome comparison of the epiphytic bacteria Erwinia billingiae and E. tasmaniensis with the pear pathogen E. pyrifoliae.</title>
        <authorList>
            <person name="Kube M."/>
            <person name="Migdoll A.M."/>
            <person name="Gehring I."/>
            <person name="Heitmann K."/>
            <person name="Mayer Y."/>
            <person name="Kuhl H."/>
            <person name="Knaust F."/>
            <person name="Geider K."/>
            <person name="Reinhardt R."/>
        </authorList>
    </citation>
    <scope>NUCLEOTIDE SEQUENCE [LARGE SCALE GENOMIC DNA]</scope>
    <source>
        <strain evidence="4 5">Eb661</strain>
    </source>
</reference>
<dbReference type="NCBIfam" id="TIGR00571">
    <property type="entry name" value="dam"/>
    <property type="match status" value="1"/>
</dbReference>
<keyword evidence="5" id="KW-1185">Reference proteome</keyword>
<evidence type="ECO:0000313" key="5">
    <source>
        <dbReference type="Proteomes" id="UP000008793"/>
    </source>
</evidence>
<dbReference type="PANTHER" id="PTHR30481">
    <property type="entry name" value="DNA ADENINE METHYLASE"/>
    <property type="match status" value="1"/>
</dbReference>
<dbReference type="STRING" id="634500.EbC_00990"/>
<dbReference type="AlphaFoldDB" id="D8MKH4"/>
<keyword evidence="3" id="KW-0949">S-adenosyl-L-methionine</keyword>
<protein>
    <submittedName>
        <fullName evidence="4">Putative DNA adenine methylase</fullName>
    </submittedName>
</protein>
<sequence length="163" mass="17647">MYFLYLNRHGYRGICRYNLSGGFNVPFEKIAKPYFPEKEIRAFAAKANLATFVCAGFAETLSMVQPGDVIYSDSPYDGTFSHYHTEGFGRPEQIELAACLHQLRSAGYPIVASNSDTEFTRAAYAGFSMNSITTFRSVGVAAGKGKKAAEIVAVSSGGIEAGI</sequence>
<dbReference type="InterPro" id="IPR029063">
    <property type="entry name" value="SAM-dependent_MTases_sf"/>
</dbReference>
<dbReference type="KEGG" id="ebi:EbC_00990"/>
<keyword evidence="2" id="KW-0808">Transferase</keyword>
<dbReference type="GO" id="GO:0032259">
    <property type="term" value="P:methylation"/>
    <property type="evidence" value="ECO:0007669"/>
    <property type="project" value="UniProtKB-KW"/>
</dbReference>
<evidence type="ECO:0000256" key="3">
    <source>
        <dbReference type="ARBA" id="ARBA00022691"/>
    </source>
</evidence>
<dbReference type="PANTHER" id="PTHR30481:SF3">
    <property type="entry name" value="DNA ADENINE METHYLASE"/>
    <property type="match status" value="1"/>
</dbReference>
<dbReference type="HOGENOM" id="CLU_063430_9_0_6"/>
<dbReference type="Pfam" id="PF02086">
    <property type="entry name" value="MethyltransfD12"/>
    <property type="match status" value="1"/>
</dbReference>
<dbReference type="eggNOG" id="COG0338">
    <property type="taxonomic scope" value="Bacteria"/>
</dbReference>
<evidence type="ECO:0000256" key="2">
    <source>
        <dbReference type="ARBA" id="ARBA00022679"/>
    </source>
</evidence>